<dbReference type="Gene3D" id="1.10.10.10">
    <property type="entry name" value="Winged helix-like DNA-binding domain superfamily/Winged helix DNA-binding domain"/>
    <property type="match status" value="1"/>
</dbReference>
<dbReference type="PANTHER" id="PTHR10848:SF0">
    <property type="entry name" value="MEIOTIC RECOMBINATION PROTEIN SPO11"/>
    <property type="match status" value="1"/>
</dbReference>
<proteinExistence type="inferred from homology"/>
<evidence type="ECO:0000256" key="4">
    <source>
        <dbReference type="ARBA" id="ARBA00012895"/>
    </source>
</evidence>
<comment type="cofactor">
    <cofactor evidence="2">
        <name>Mg(2+)</name>
        <dbReference type="ChEBI" id="CHEBI:18420"/>
    </cofactor>
</comment>
<reference evidence="14" key="1">
    <citation type="submission" date="2022-10" db="EMBL/GenBank/DDBJ databases">
        <title>Adaptive evolution leads to modifications in subtelomeric GC content in a zoonotic Cryptosporidium species.</title>
        <authorList>
            <person name="Li J."/>
            <person name="Feng Y."/>
            <person name="Xiao L."/>
        </authorList>
    </citation>
    <scope>NUCLEOTIDE SEQUENCE</scope>
    <source>
        <strain evidence="14">25894</strain>
    </source>
</reference>
<dbReference type="InterPro" id="IPR013049">
    <property type="entry name" value="Spo11/TopoVI_A_N"/>
</dbReference>
<evidence type="ECO:0000256" key="11">
    <source>
        <dbReference type="SAM" id="MobiDB-lite"/>
    </source>
</evidence>
<evidence type="ECO:0000256" key="6">
    <source>
        <dbReference type="ARBA" id="ARBA00022842"/>
    </source>
</evidence>
<evidence type="ECO:0000256" key="9">
    <source>
        <dbReference type="ARBA" id="ARBA00023235"/>
    </source>
</evidence>
<feature type="region of interest" description="Disordered" evidence="11">
    <location>
        <begin position="1"/>
        <end position="25"/>
    </location>
</feature>
<evidence type="ECO:0000256" key="7">
    <source>
        <dbReference type="ARBA" id="ARBA00023029"/>
    </source>
</evidence>
<feature type="domain" description="Topoisomerase 6 subunit A/Spo11 TOPRIM" evidence="13">
    <location>
        <begin position="179"/>
        <end position="346"/>
    </location>
</feature>
<dbReference type="EC" id="5.6.2.2" evidence="4"/>
<evidence type="ECO:0000259" key="12">
    <source>
        <dbReference type="Pfam" id="PF04406"/>
    </source>
</evidence>
<keyword evidence="15" id="KW-1185">Reference proteome</keyword>
<dbReference type="InterPro" id="IPR036388">
    <property type="entry name" value="WH-like_DNA-bd_sf"/>
</dbReference>
<evidence type="ECO:0000313" key="15">
    <source>
        <dbReference type="Proteomes" id="UP001071777"/>
    </source>
</evidence>
<dbReference type="InterPro" id="IPR034136">
    <property type="entry name" value="TOPRIM_Topo6A/Spo11"/>
</dbReference>
<keyword evidence="8 10" id="KW-0238">DNA-binding</keyword>
<dbReference type="Proteomes" id="UP001071777">
    <property type="component" value="Unassembled WGS sequence"/>
</dbReference>
<evidence type="ECO:0000259" key="13">
    <source>
        <dbReference type="Pfam" id="PF21180"/>
    </source>
</evidence>
<dbReference type="PANTHER" id="PTHR10848">
    <property type="entry name" value="MEIOTIC RECOMBINATION PROTEIN SPO11"/>
    <property type="match status" value="1"/>
</dbReference>
<feature type="active site" description="O-(5'-phospho-DNA)-tyrosine intermediate" evidence="10">
    <location>
        <position position="81"/>
    </location>
</feature>
<keyword evidence="6" id="KW-0460">Magnesium</keyword>
<accession>A0ABQ8P4G1</accession>
<dbReference type="PROSITE" id="PS52041">
    <property type="entry name" value="TOPO_IIB"/>
    <property type="match status" value="1"/>
</dbReference>
<evidence type="ECO:0000256" key="3">
    <source>
        <dbReference type="ARBA" id="ARBA00006559"/>
    </source>
</evidence>
<evidence type="ECO:0000256" key="1">
    <source>
        <dbReference type="ARBA" id="ARBA00000185"/>
    </source>
</evidence>
<dbReference type="SUPFAM" id="SSF56726">
    <property type="entry name" value="DNA topoisomerase IV, alpha subunit"/>
    <property type="match status" value="1"/>
</dbReference>
<evidence type="ECO:0000256" key="10">
    <source>
        <dbReference type="PROSITE-ProRule" id="PRU01385"/>
    </source>
</evidence>
<evidence type="ECO:0000256" key="2">
    <source>
        <dbReference type="ARBA" id="ARBA00001946"/>
    </source>
</evidence>
<dbReference type="CDD" id="cd00223">
    <property type="entry name" value="TOPRIM_TopoIIB_SPO"/>
    <property type="match status" value="1"/>
</dbReference>
<dbReference type="EMBL" id="JAPCXB010000119">
    <property type="protein sequence ID" value="KAJ1607553.1"/>
    <property type="molecule type" value="Genomic_DNA"/>
</dbReference>
<keyword evidence="7 10" id="KW-0799">Topoisomerase</keyword>
<comment type="catalytic activity">
    <reaction evidence="1 10">
        <text>ATP-dependent breakage, passage and rejoining of double-stranded DNA.</text>
        <dbReference type="EC" id="5.6.2.2"/>
    </reaction>
</comment>
<dbReference type="Pfam" id="PF04406">
    <property type="entry name" value="TP6A_N"/>
    <property type="match status" value="1"/>
</dbReference>
<dbReference type="PRINTS" id="PR01550">
    <property type="entry name" value="TOP6AFAMILY"/>
</dbReference>
<comment type="similarity">
    <text evidence="3 10">Belongs to the TOP6A family.</text>
</comment>
<keyword evidence="9 10" id="KW-0413">Isomerase</keyword>
<evidence type="ECO:0000256" key="8">
    <source>
        <dbReference type="ARBA" id="ARBA00023125"/>
    </source>
</evidence>
<evidence type="ECO:0000313" key="14">
    <source>
        <dbReference type="EMBL" id="KAJ1607553.1"/>
    </source>
</evidence>
<name>A0ABQ8P4G1_9CRYT</name>
<sequence>MAKNEDGQPERRVPGNPRAVGGGEGDILNRLERSACQVLREVLGGGRTDGIFGSACLISVMNILHRNIREGFHSTLRDIYYNSPSLYKRQRISDKYIAQVTHLVQAPRELLNVVSTAKGRVRGPVIIKGLEFGVASAGEKREVRLDCMSVFETMGHSISPYLFKGMGGLKLSYYSKIKFVLVVEKDTIFQRLLEFGFHSKFDDCCILITARGFSDLPTRTLLYKLSQDLPEETKFWIICDYDCFGLSIAATYVLGGKSDTWYDSSFNIPRLLPIRVPRVSKLLESSLLTLDSVLDMTPGEISRIVNTKDRLMSSSEIPDECKSEWNLLCQQMQQDAQKFEIDCIVGIEDWLVKAIKSSLTK</sequence>
<dbReference type="InterPro" id="IPR036078">
    <property type="entry name" value="Spo11/TopoVI_A_sf"/>
</dbReference>
<gene>
    <name evidence="14" type="ORF">OJ252_2816</name>
</gene>
<dbReference type="Pfam" id="PF21180">
    <property type="entry name" value="TOP6A-Spo11_Toprim"/>
    <property type="match status" value="1"/>
</dbReference>
<protein>
    <recommendedName>
        <fullName evidence="4">DNA topoisomerase (ATP-hydrolyzing)</fullName>
        <ecNumber evidence="4">5.6.2.2</ecNumber>
    </recommendedName>
</protein>
<organism evidence="14 15">
    <name type="scientific">Cryptosporidium canis</name>
    <dbReference type="NCBI Taxonomy" id="195482"/>
    <lineage>
        <taxon>Eukaryota</taxon>
        <taxon>Sar</taxon>
        <taxon>Alveolata</taxon>
        <taxon>Apicomplexa</taxon>
        <taxon>Conoidasida</taxon>
        <taxon>Coccidia</taxon>
        <taxon>Eucoccidiorida</taxon>
        <taxon>Eimeriorina</taxon>
        <taxon>Cryptosporidiidae</taxon>
        <taxon>Cryptosporidium</taxon>
    </lineage>
</organism>
<dbReference type="InterPro" id="IPR002815">
    <property type="entry name" value="Spo11/TopoVI_A"/>
</dbReference>
<feature type="domain" description="Spo11/DNA topoisomerase VI subunit A N-terminal" evidence="12">
    <location>
        <begin position="55"/>
        <end position="113"/>
    </location>
</feature>
<keyword evidence="5" id="KW-0479">Metal-binding</keyword>
<comment type="caution">
    <text evidence="14">The sequence shown here is derived from an EMBL/GenBank/DDBJ whole genome shotgun (WGS) entry which is preliminary data.</text>
</comment>
<dbReference type="Gene3D" id="3.40.1360.10">
    <property type="match status" value="1"/>
</dbReference>
<feature type="compositionally biased region" description="Basic and acidic residues" evidence="11">
    <location>
        <begin position="1"/>
        <end position="13"/>
    </location>
</feature>
<evidence type="ECO:0000256" key="5">
    <source>
        <dbReference type="ARBA" id="ARBA00022723"/>
    </source>
</evidence>